<protein>
    <submittedName>
        <fullName evidence="1">Uncharacterized protein</fullName>
    </submittedName>
</protein>
<dbReference type="AlphaFoldDB" id="A0A7G5H2F6"/>
<reference evidence="1 2" key="1">
    <citation type="submission" date="2020-07" db="EMBL/GenBank/DDBJ databases">
        <title>Spirosoma foliorum sp. nov., isolated from the leaves on the Nejang mountain Korea, Republic of.</title>
        <authorList>
            <person name="Ho H."/>
            <person name="Lee Y.-J."/>
            <person name="Nurcahyanto D.-A."/>
            <person name="Kim S.-G."/>
        </authorList>
    </citation>
    <scope>NUCLEOTIDE SEQUENCE [LARGE SCALE GENOMIC DNA]</scope>
    <source>
        <strain evidence="1 2">PL0136</strain>
    </source>
</reference>
<dbReference type="Proteomes" id="UP000515369">
    <property type="component" value="Chromosome"/>
</dbReference>
<dbReference type="EMBL" id="CP059732">
    <property type="protein sequence ID" value="QMW05298.1"/>
    <property type="molecule type" value="Genomic_DNA"/>
</dbReference>
<gene>
    <name evidence="1" type="ORF">H3H32_10635</name>
</gene>
<sequence length="71" mass="8173">MELRKFLKSIKEDISLTSLARKVWPDNKDAESYLTRKINGGRPLTAKDEEKIRTALQELGYKLISNTQPKP</sequence>
<proteinExistence type="predicted"/>
<keyword evidence="2" id="KW-1185">Reference proteome</keyword>
<name>A0A7G5H2F6_9BACT</name>
<dbReference type="KEGG" id="sfol:H3H32_10635"/>
<evidence type="ECO:0000313" key="2">
    <source>
        <dbReference type="Proteomes" id="UP000515369"/>
    </source>
</evidence>
<dbReference type="RefSeq" id="WP_182462644.1">
    <property type="nucleotide sequence ID" value="NZ_CP059732.1"/>
</dbReference>
<organism evidence="1 2">
    <name type="scientific">Spirosoma foliorum</name>
    <dbReference type="NCBI Taxonomy" id="2710596"/>
    <lineage>
        <taxon>Bacteria</taxon>
        <taxon>Pseudomonadati</taxon>
        <taxon>Bacteroidota</taxon>
        <taxon>Cytophagia</taxon>
        <taxon>Cytophagales</taxon>
        <taxon>Cytophagaceae</taxon>
        <taxon>Spirosoma</taxon>
    </lineage>
</organism>
<accession>A0A7G5H2F6</accession>
<evidence type="ECO:0000313" key="1">
    <source>
        <dbReference type="EMBL" id="QMW05298.1"/>
    </source>
</evidence>